<keyword evidence="13" id="KW-0539">Nucleus</keyword>
<dbReference type="GO" id="GO:0005634">
    <property type="term" value="C:nucleus"/>
    <property type="evidence" value="ECO:0007669"/>
    <property type="project" value="UniProtKB-SubCell"/>
</dbReference>
<dbReference type="InterPro" id="IPR019787">
    <property type="entry name" value="Znf_PHD-finger"/>
</dbReference>
<dbReference type="InterPro" id="IPR019786">
    <property type="entry name" value="Zinc_finger_PHD-type_CS"/>
</dbReference>
<keyword evidence="12" id="KW-0804">Transcription</keyword>
<evidence type="ECO:0000256" key="8">
    <source>
        <dbReference type="ARBA" id="ARBA00022833"/>
    </source>
</evidence>
<evidence type="ECO:0000313" key="20">
    <source>
        <dbReference type="Proteomes" id="UP000094336"/>
    </source>
</evidence>
<evidence type="ECO:0000259" key="18">
    <source>
        <dbReference type="PROSITE" id="PS51184"/>
    </source>
</evidence>
<keyword evidence="9" id="KW-0560">Oxidoreductase</keyword>
<dbReference type="GO" id="GO:0032968">
    <property type="term" value="P:positive regulation of transcription elongation by RNA polymerase II"/>
    <property type="evidence" value="ECO:0007669"/>
    <property type="project" value="EnsemblFungi"/>
</dbReference>
<evidence type="ECO:0000256" key="11">
    <source>
        <dbReference type="ARBA" id="ARBA00023015"/>
    </source>
</evidence>
<evidence type="ECO:0000256" key="16">
    <source>
        <dbReference type="PROSITE-ProRule" id="PRU00146"/>
    </source>
</evidence>
<dbReference type="SUPFAM" id="SSF57903">
    <property type="entry name" value="FYVE/PHD zinc finger"/>
    <property type="match status" value="1"/>
</dbReference>
<evidence type="ECO:0000256" key="14">
    <source>
        <dbReference type="ARBA" id="ARBA00031083"/>
    </source>
</evidence>
<evidence type="ECO:0000256" key="5">
    <source>
        <dbReference type="ARBA" id="ARBA00015153"/>
    </source>
</evidence>
<dbReference type="SMART" id="SM00249">
    <property type="entry name" value="PHD"/>
    <property type="match status" value="1"/>
</dbReference>
<dbReference type="AlphaFoldDB" id="A0A1E3QSS2"/>
<evidence type="ECO:0000256" key="10">
    <source>
        <dbReference type="ARBA" id="ARBA00023004"/>
    </source>
</evidence>
<keyword evidence="11" id="KW-0805">Transcription regulation</keyword>
<dbReference type="GO" id="GO:0008270">
    <property type="term" value="F:zinc ion binding"/>
    <property type="evidence" value="ECO:0007669"/>
    <property type="project" value="UniProtKB-KW"/>
</dbReference>
<evidence type="ECO:0000256" key="7">
    <source>
        <dbReference type="ARBA" id="ARBA00022771"/>
    </source>
</evidence>
<evidence type="ECO:0000256" key="13">
    <source>
        <dbReference type="ARBA" id="ARBA00023242"/>
    </source>
</evidence>
<evidence type="ECO:0000256" key="6">
    <source>
        <dbReference type="ARBA" id="ARBA00022723"/>
    </source>
</evidence>
<dbReference type="PROSITE" id="PS01359">
    <property type="entry name" value="ZF_PHD_1"/>
    <property type="match status" value="1"/>
</dbReference>
<dbReference type="STRING" id="984486.A0A1E3QSS2"/>
<proteinExistence type="inferred from homology"/>
<evidence type="ECO:0000256" key="12">
    <source>
        <dbReference type="ARBA" id="ARBA00023163"/>
    </source>
</evidence>
<comment type="catalytic activity">
    <reaction evidence="15">
        <text>N(6),N(6)-dimethyl-L-lysyl(36)-[histone H3] + 2 2-oxoglutarate + 2 O2 = L-lysyl(36)-[histone H3] + 2 formaldehyde + 2 succinate + 2 CO2</text>
        <dbReference type="Rhea" id="RHEA:42032"/>
        <dbReference type="Rhea" id="RHEA-COMP:9785"/>
        <dbReference type="Rhea" id="RHEA-COMP:9787"/>
        <dbReference type="ChEBI" id="CHEBI:15379"/>
        <dbReference type="ChEBI" id="CHEBI:16526"/>
        <dbReference type="ChEBI" id="CHEBI:16810"/>
        <dbReference type="ChEBI" id="CHEBI:16842"/>
        <dbReference type="ChEBI" id="CHEBI:29969"/>
        <dbReference type="ChEBI" id="CHEBI:30031"/>
        <dbReference type="ChEBI" id="CHEBI:61976"/>
        <dbReference type="EC" id="1.14.11.27"/>
    </reaction>
</comment>
<dbReference type="RefSeq" id="XP_018985295.1">
    <property type="nucleotide sequence ID" value="XM_019131355.1"/>
</dbReference>
<dbReference type="PROSITE" id="PS51184">
    <property type="entry name" value="JMJC"/>
    <property type="match status" value="1"/>
</dbReference>
<reference evidence="20" key="1">
    <citation type="submission" date="2016-05" db="EMBL/GenBank/DDBJ databases">
        <title>Comparative genomics of biotechnologically important yeasts.</title>
        <authorList>
            <consortium name="DOE Joint Genome Institute"/>
            <person name="Riley R."/>
            <person name="Haridas S."/>
            <person name="Wolfe K.H."/>
            <person name="Lopes M.R."/>
            <person name="Hittinger C.T."/>
            <person name="Goker M."/>
            <person name="Salamov A."/>
            <person name="Wisecaver J."/>
            <person name="Long T.M."/>
            <person name="Aerts A.L."/>
            <person name="Barry K."/>
            <person name="Choi C."/>
            <person name="Clum A."/>
            <person name="Coughlan A.Y."/>
            <person name="Deshpande S."/>
            <person name="Douglass A.P."/>
            <person name="Hanson S.J."/>
            <person name="Klenk H.-P."/>
            <person name="Labutti K."/>
            <person name="Lapidus A."/>
            <person name="Lindquist E."/>
            <person name="Lipzen A."/>
            <person name="Meier-Kolthoff J.P."/>
            <person name="Ohm R.A."/>
            <person name="Otillar R.P."/>
            <person name="Pangilinan J."/>
            <person name="Peng Y."/>
            <person name="Rokas A."/>
            <person name="Rosa C.A."/>
            <person name="Scheuner C."/>
            <person name="Sibirny A.A."/>
            <person name="Slot J.C."/>
            <person name="Stielow J.B."/>
            <person name="Sun H."/>
            <person name="Kurtzman C.P."/>
            <person name="Blackwell M."/>
            <person name="Grigoriev I.V."/>
            <person name="Jeffries T.W."/>
        </authorList>
    </citation>
    <scope>NUCLEOTIDE SEQUENCE [LARGE SCALE GENOMIC DNA]</scope>
    <source>
        <strain evidence="20">NRRL Y-12698</strain>
    </source>
</reference>
<name>A0A1E3QSS2_9ASCO</name>
<evidence type="ECO:0000256" key="9">
    <source>
        <dbReference type="ARBA" id="ARBA00023002"/>
    </source>
</evidence>
<evidence type="ECO:0000256" key="4">
    <source>
        <dbReference type="ARBA" id="ARBA00013246"/>
    </source>
</evidence>
<keyword evidence="6" id="KW-0479">Metal-binding</keyword>
<dbReference type="EC" id="1.14.11.27" evidence="4"/>
<feature type="non-terminal residue" evidence="19">
    <location>
        <position position="385"/>
    </location>
</feature>
<feature type="domain" description="PHD-type" evidence="17">
    <location>
        <begin position="1"/>
        <end position="54"/>
    </location>
</feature>
<protein>
    <recommendedName>
        <fullName evidence="5">JmjC domain-containing histone demethylation protein 1</fullName>
        <ecNumber evidence="4">1.14.11.27</ecNumber>
    </recommendedName>
    <alternativeName>
        <fullName evidence="14">[Histone-H3]-lysine-36 demethylase 1</fullName>
    </alternativeName>
</protein>
<feature type="non-terminal residue" evidence="19">
    <location>
        <position position="1"/>
    </location>
</feature>
<dbReference type="Pfam" id="PF13621">
    <property type="entry name" value="Cupin_8"/>
    <property type="match status" value="1"/>
</dbReference>
<dbReference type="InterPro" id="IPR011011">
    <property type="entry name" value="Znf_FYVE_PHD"/>
</dbReference>
<keyword evidence="7 16" id="KW-0863">Zinc-finger</keyword>
<dbReference type="InterPro" id="IPR001965">
    <property type="entry name" value="Znf_PHD"/>
</dbReference>
<evidence type="ECO:0000313" key="19">
    <source>
        <dbReference type="EMBL" id="ODQ79967.1"/>
    </source>
</evidence>
<comment type="similarity">
    <text evidence="3">Belongs to the JHDM1 histone demethylase family.</text>
</comment>
<dbReference type="InterPro" id="IPR041667">
    <property type="entry name" value="Cupin_8"/>
</dbReference>
<dbReference type="OrthoDB" id="5876800at2759"/>
<dbReference type="InterPro" id="IPR003347">
    <property type="entry name" value="JmjC_dom"/>
</dbReference>
<dbReference type="Gene3D" id="2.60.120.650">
    <property type="entry name" value="Cupin"/>
    <property type="match status" value="1"/>
</dbReference>
<gene>
    <name evidence="19" type="ORF">BABINDRAFT_25368</name>
</gene>
<comment type="subcellular location">
    <subcellularLocation>
        <location evidence="2">Nucleus</location>
    </subcellularLocation>
</comment>
<keyword evidence="10" id="KW-0408">Iron</keyword>
<dbReference type="SUPFAM" id="SSF51197">
    <property type="entry name" value="Clavaminate synthase-like"/>
    <property type="match status" value="1"/>
</dbReference>
<dbReference type="PROSITE" id="PS50016">
    <property type="entry name" value="ZF_PHD_2"/>
    <property type="match status" value="1"/>
</dbReference>
<dbReference type="CDD" id="cd15517">
    <property type="entry name" value="PHD_TCF19_like"/>
    <property type="match status" value="1"/>
</dbReference>
<dbReference type="SMART" id="SM00558">
    <property type="entry name" value="JmjC"/>
    <property type="match status" value="1"/>
</dbReference>
<accession>A0A1E3QSS2</accession>
<evidence type="ECO:0000256" key="1">
    <source>
        <dbReference type="ARBA" id="ARBA00001954"/>
    </source>
</evidence>
<keyword evidence="20" id="KW-1185">Reference proteome</keyword>
<evidence type="ECO:0000256" key="15">
    <source>
        <dbReference type="ARBA" id="ARBA00047915"/>
    </source>
</evidence>
<dbReference type="EMBL" id="KV454431">
    <property type="protein sequence ID" value="ODQ79967.1"/>
    <property type="molecule type" value="Genomic_DNA"/>
</dbReference>
<sequence>LEECPLCSDESQKIRINWIQCNICDQWYHNHCVHLTALEGDSISEYHCSKCFDANGPSVYKRKSKRQRVQIDYVALNEGNGNVLALDKFNHPHILKLLSFTGTDAVVTLHGKTFTSDYAMVTGLPTPVYIPRAKRDGLGLEVPTTLTVTEVVGFIGEDAPIEVMDVLTQNGCPNWTAGMWRDYFNSPSEDRDRIRNVISLEISQFPELSSRVQRPHYVQTQDLVDRVWDLTSPDEVLFKERPQVTMYCLMSVAKSFTDFHVDFGGSSVYYTVIKGQKTFLMYPPSTTNLKAYETWCLRGDQNQVWLGDFVTGGIRVDLYEGDAFIIPSGWIHAVYTPVDTVVIGGNFLTIFNIPQQVKLARIEQATKVPRKFTFPRFQTLLWLTA</sequence>
<evidence type="ECO:0000259" key="17">
    <source>
        <dbReference type="PROSITE" id="PS50016"/>
    </source>
</evidence>
<organism evidence="19 20">
    <name type="scientific">Babjeviella inositovora NRRL Y-12698</name>
    <dbReference type="NCBI Taxonomy" id="984486"/>
    <lineage>
        <taxon>Eukaryota</taxon>
        <taxon>Fungi</taxon>
        <taxon>Dikarya</taxon>
        <taxon>Ascomycota</taxon>
        <taxon>Saccharomycotina</taxon>
        <taxon>Pichiomycetes</taxon>
        <taxon>Serinales incertae sedis</taxon>
        <taxon>Babjeviella</taxon>
    </lineage>
</organism>
<dbReference type="Proteomes" id="UP000094336">
    <property type="component" value="Unassembled WGS sequence"/>
</dbReference>
<dbReference type="PANTHER" id="PTHR23123">
    <property type="entry name" value="PHD/F-BOX CONTAINING PROTEIN"/>
    <property type="match status" value="1"/>
</dbReference>
<dbReference type="GO" id="GO:0140680">
    <property type="term" value="F:histone H3K36me/H3K36me2 demethylase activity"/>
    <property type="evidence" value="ECO:0007669"/>
    <property type="project" value="UniProtKB-EC"/>
</dbReference>
<comment type="cofactor">
    <cofactor evidence="1">
        <name>Fe(2+)</name>
        <dbReference type="ChEBI" id="CHEBI:29033"/>
    </cofactor>
</comment>
<keyword evidence="8" id="KW-0862">Zinc</keyword>
<dbReference type="InterPro" id="IPR050690">
    <property type="entry name" value="JHDM1_Histone_Demethylase"/>
</dbReference>
<dbReference type="GeneID" id="30149208"/>
<feature type="domain" description="JmjC" evidence="18">
    <location>
        <begin position="203"/>
        <end position="364"/>
    </location>
</feature>
<dbReference type="GO" id="GO:0140002">
    <property type="term" value="F:histone H3K4me3 reader activity"/>
    <property type="evidence" value="ECO:0007669"/>
    <property type="project" value="EnsemblFungi"/>
</dbReference>
<evidence type="ECO:0000256" key="3">
    <source>
        <dbReference type="ARBA" id="ARBA00008037"/>
    </source>
</evidence>
<evidence type="ECO:0000256" key="2">
    <source>
        <dbReference type="ARBA" id="ARBA00004123"/>
    </source>
</evidence>